<evidence type="ECO:0000256" key="10">
    <source>
        <dbReference type="ARBA" id="ARBA00022840"/>
    </source>
</evidence>
<dbReference type="GO" id="GO:0008270">
    <property type="term" value="F:zinc ion binding"/>
    <property type="evidence" value="ECO:0007669"/>
    <property type="project" value="UniProtKB-KW"/>
</dbReference>
<dbReference type="PANTHER" id="PTHR43152:SF2">
    <property type="entry name" value="DRUG RESISTANCE ABC TRANSPORTER"/>
    <property type="match status" value="1"/>
</dbReference>
<dbReference type="EMBL" id="FOZN01000002">
    <property type="protein sequence ID" value="SFS11962.1"/>
    <property type="molecule type" value="Genomic_DNA"/>
</dbReference>
<feature type="domain" description="ABC transporter" evidence="17">
    <location>
        <begin position="482"/>
        <end position="771"/>
    </location>
</feature>
<evidence type="ECO:0000256" key="7">
    <source>
        <dbReference type="ARBA" id="ARBA00022769"/>
    </source>
</evidence>
<evidence type="ECO:0000256" key="8">
    <source>
        <dbReference type="ARBA" id="ARBA00022771"/>
    </source>
</evidence>
<gene>
    <name evidence="18" type="ORF">SAMN04487783_1651</name>
</gene>
<keyword evidence="10" id="KW-0067">ATP-binding</keyword>
<dbReference type="InterPro" id="IPR017871">
    <property type="entry name" value="ABC_transporter-like_CS"/>
</dbReference>
<comment type="similarity">
    <text evidence="14">Belongs to the ABC transporter superfamily. UvrA family.</text>
</comment>
<dbReference type="InterPro" id="IPR027417">
    <property type="entry name" value="P-loop_NTPase"/>
</dbReference>
<keyword evidence="19" id="KW-1185">Reference proteome</keyword>
<dbReference type="Gene3D" id="3.40.50.300">
    <property type="entry name" value="P-loop containing nucleotide triphosphate hydrolases"/>
    <property type="match status" value="3"/>
</dbReference>
<dbReference type="PANTHER" id="PTHR43152">
    <property type="entry name" value="UVRABC SYSTEM PROTEIN A"/>
    <property type="match status" value="1"/>
</dbReference>
<evidence type="ECO:0000256" key="12">
    <source>
        <dbReference type="ARBA" id="ARBA00023125"/>
    </source>
</evidence>
<evidence type="ECO:0000256" key="5">
    <source>
        <dbReference type="ARBA" id="ARBA00022741"/>
    </source>
</evidence>
<keyword evidence="5" id="KW-0547">Nucleotide-binding</keyword>
<keyword evidence="3" id="KW-0479">Metal-binding</keyword>
<name>A0AA94HMP7_9MICO</name>
<keyword evidence="12" id="KW-0238">DNA-binding</keyword>
<evidence type="ECO:0000256" key="14">
    <source>
        <dbReference type="ARBA" id="ARBA00038000"/>
    </source>
</evidence>
<dbReference type="GO" id="GO:0016887">
    <property type="term" value="F:ATP hydrolysis activity"/>
    <property type="evidence" value="ECO:0007669"/>
    <property type="project" value="InterPro"/>
</dbReference>
<sequence>MVRKIAHSCPGCKHPRFLLPRDGVGAAGYRRRVSEHISVRGARENNLQSVDLDIPKRQLSVFTGVSGSGKSSLVFGTIAAESRRLIDETYEAFVQGFMPPAPQPEADGLEGLTAAILVGQDPMGASNRSTVGTATDAYTMLRVLWSRVGTPQLGSSAYFSFNDPAGFCPACEGIGQVSTIDVDAIVDRSRSLNDGAIGFPGYTHGTWYWKQYAESGLLDPDKRIADYSEDELHTFLHGEERKVAFAGFNLTYEGLIPKLRKSVFAKERDTMKPTLRAAVEAAASFGPCEECGGTRLNARAREVRVQGRTIAEATAMQLTELAPFIASIPTEAGGAGTAPLRAKLVDLLETFDAIGLGYLSLDRPAGSLSGGESQRTKMVRHMGSALTDITYVFDEPTAGLHAHDVERMNGLLQRLRDKGNTVLVVEHKPEVMAIADRIVDMGPGAGTHGGTVVFQGTFAELRGSGTRTGEHLEHRQQIKQSVREATGRLEIRDARSHNLTGVDVDVPTGVLVAVTGVAGSGKSSLIHGSLPRDGVTFVDQSAIKGSRRSNPATYTGILEPIRKAFAKANGVKPALFSANSEGACPECKGLGVIYFDLSFMASVATECELCGGRRFTAEVLEYELRGASIADVLEMSVEQAQAFLTEKAVQPMLTRLLDVGLGYVRLGQTLSTLSGGERQRLKLAIELGSDSATIVLDEPSTGLHMADVDNLIGLLERIVDAGRTVIVIEHNLDVVSRADWIIDLGPGAGAQGGRIVYEGTPAALAAEPGDSLTGRHLAKRLAPA</sequence>
<evidence type="ECO:0000256" key="11">
    <source>
        <dbReference type="ARBA" id="ARBA00022881"/>
    </source>
</evidence>
<keyword evidence="8" id="KW-0863">Zinc-finger</keyword>
<dbReference type="SUPFAM" id="SSF52540">
    <property type="entry name" value="P-loop containing nucleoside triphosphate hydrolases"/>
    <property type="match status" value="2"/>
</dbReference>
<dbReference type="PROSITE" id="PS50893">
    <property type="entry name" value="ABC_TRANSPORTER_2"/>
    <property type="match status" value="1"/>
</dbReference>
<evidence type="ECO:0000256" key="6">
    <source>
        <dbReference type="ARBA" id="ARBA00022763"/>
    </source>
</evidence>
<dbReference type="InterPro" id="IPR041552">
    <property type="entry name" value="UvrA_DNA-bd"/>
</dbReference>
<evidence type="ECO:0000256" key="15">
    <source>
        <dbReference type="ARBA" id="ARBA00039316"/>
    </source>
</evidence>
<dbReference type="AlphaFoldDB" id="A0AA94HMP7"/>
<organism evidence="18 19">
    <name type="scientific">Agrococcus baldri</name>
    <dbReference type="NCBI Taxonomy" id="153730"/>
    <lineage>
        <taxon>Bacteria</taxon>
        <taxon>Bacillati</taxon>
        <taxon>Actinomycetota</taxon>
        <taxon>Actinomycetes</taxon>
        <taxon>Micrococcales</taxon>
        <taxon>Microbacteriaceae</taxon>
        <taxon>Agrococcus</taxon>
    </lineage>
</organism>
<evidence type="ECO:0000256" key="16">
    <source>
        <dbReference type="ARBA" id="ARBA00042156"/>
    </source>
</evidence>
<evidence type="ECO:0000259" key="17">
    <source>
        <dbReference type="PROSITE" id="PS50893"/>
    </source>
</evidence>
<keyword evidence="9" id="KW-0862">Zinc</keyword>
<dbReference type="Gene3D" id="1.20.1580.10">
    <property type="entry name" value="ABC transporter ATPase like domain"/>
    <property type="match status" value="2"/>
</dbReference>
<accession>A0AA94HMP7</accession>
<evidence type="ECO:0000313" key="19">
    <source>
        <dbReference type="Proteomes" id="UP000198506"/>
    </source>
</evidence>
<keyword evidence="13" id="KW-0234">DNA repair</keyword>
<dbReference type="Proteomes" id="UP000198506">
    <property type="component" value="Unassembled WGS sequence"/>
</dbReference>
<comment type="caution">
    <text evidence="18">The sequence shown here is derived from an EMBL/GenBank/DDBJ whole genome shotgun (WGS) entry which is preliminary data.</text>
</comment>
<evidence type="ECO:0000256" key="2">
    <source>
        <dbReference type="ARBA" id="ARBA00022490"/>
    </source>
</evidence>
<comment type="subcellular location">
    <subcellularLocation>
        <location evidence="1">Cytoplasm</location>
    </subcellularLocation>
</comment>
<protein>
    <recommendedName>
        <fullName evidence="15">UvrABC system protein A</fullName>
    </recommendedName>
    <alternativeName>
        <fullName evidence="16">Excinuclease ABC subunit A</fullName>
    </alternativeName>
</protein>
<keyword evidence="4" id="KW-0677">Repeat</keyword>
<evidence type="ECO:0000256" key="3">
    <source>
        <dbReference type="ARBA" id="ARBA00022723"/>
    </source>
</evidence>
<evidence type="ECO:0000256" key="1">
    <source>
        <dbReference type="ARBA" id="ARBA00004496"/>
    </source>
</evidence>
<evidence type="ECO:0000256" key="9">
    <source>
        <dbReference type="ARBA" id="ARBA00022833"/>
    </source>
</evidence>
<dbReference type="InterPro" id="IPR003439">
    <property type="entry name" value="ABC_transporter-like_ATP-bd"/>
</dbReference>
<dbReference type="GO" id="GO:0005737">
    <property type="term" value="C:cytoplasm"/>
    <property type="evidence" value="ECO:0007669"/>
    <property type="project" value="UniProtKB-SubCell"/>
</dbReference>
<keyword evidence="2" id="KW-0963">Cytoplasm</keyword>
<evidence type="ECO:0000256" key="13">
    <source>
        <dbReference type="ARBA" id="ARBA00023204"/>
    </source>
</evidence>
<dbReference type="GO" id="GO:0003677">
    <property type="term" value="F:DNA binding"/>
    <property type="evidence" value="ECO:0007669"/>
    <property type="project" value="UniProtKB-KW"/>
</dbReference>
<evidence type="ECO:0000256" key="4">
    <source>
        <dbReference type="ARBA" id="ARBA00022737"/>
    </source>
</evidence>
<evidence type="ECO:0000313" key="18">
    <source>
        <dbReference type="EMBL" id="SFS11962.1"/>
    </source>
</evidence>
<dbReference type="Gene3D" id="1.10.8.280">
    <property type="entry name" value="ABC transporter ATPase domain-like"/>
    <property type="match status" value="1"/>
</dbReference>
<dbReference type="GO" id="GO:0005524">
    <property type="term" value="F:ATP binding"/>
    <property type="evidence" value="ECO:0007669"/>
    <property type="project" value="UniProtKB-KW"/>
</dbReference>
<proteinExistence type="inferred from homology"/>
<keyword evidence="7" id="KW-0228">DNA excision</keyword>
<dbReference type="GO" id="GO:0006281">
    <property type="term" value="P:DNA repair"/>
    <property type="evidence" value="ECO:0007669"/>
    <property type="project" value="UniProtKB-KW"/>
</dbReference>
<dbReference type="Pfam" id="PF17755">
    <property type="entry name" value="UvrA_DNA-bind"/>
    <property type="match status" value="1"/>
</dbReference>
<keyword evidence="11" id="KW-0267">Excision nuclease</keyword>
<dbReference type="GO" id="GO:0004518">
    <property type="term" value="F:nuclease activity"/>
    <property type="evidence" value="ECO:0007669"/>
    <property type="project" value="UniProtKB-KW"/>
</dbReference>
<dbReference type="PROSITE" id="PS00211">
    <property type="entry name" value="ABC_TRANSPORTER_1"/>
    <property type="match status" value="1"/>
</dbReference>
<keyword evidence="6" id="KW-0227">DNA damage</keyword>
<reference evidence="18 19" key="1">
    <citation type="submission" date="2016-10" db="EMBL/GenBank/DDBJ databases">
        <authorList>
            <person name="Varghese N."/>
            <person name="Submissions S."/>
        </authorList>
    </citation>
    <scope>NUCLEOTIDE SEQUENCE [LARGE SCALE GENOMIC DNA]</scope>
    <source>
        <strain evidence="18 19">IAM 15147</strain>
    </source>
</reference>